<accession>A0A7N0UU80</accession>
<keyword evidence="3" id="KW-1185">Reference proteome</keyword>
<dbReference type="EnsemblPlants" id="Kaladp0082s0100.1.v1.1">
    <property type="protein sequence ID" value="Kaladp0082s0100.1.v1.1.CDS.1"/>
    <property type="gene ID" value="Kaladp0082s0100.v1.1"/>
</dbReference>
<keyword evidence="1" id="KW-0812">Transmembrane</keyword>
<dbReference type="AlphaFoldDB" id="A0A7N0UU80"/>
<keyword evidence="1" id="KW-0472">Membrane</keyword>
<evidence type="ECO:0000256" key="1">
    <source>
        <dbReference type="SAM" id="Phobius"/>
    </source>
</evidence>
<organism evidence="2 3">
    <name type="scientific">Kalanchoe fedtschenkoi</name>
    <name type="common">Lavender scallops</name>
    <name type="synonym">South American air plant</name>
    <dbReference type="NCBI Taxonomy" id="63787"/>
    <lineage>
        <taxon>Eukaryota</taxon>
        <taxon>Viridiplantae</taxon>
        <taxon>Streptophyta</taxon>
        <taxon>Embryophyta</taxon>
        <taxon>Tracheophyta</taxon>
        <taxon>Spermatophyta</taxon>
        <taxon>Magnoliopsida</taxon>
        <taxon>eudicotyledons</taxon>
        <taxon>Gunneridae</taxon>
        <taxon>Pentapetalae</taxon>
        <taxon>Saxifragales</taxon>
        <taxon>Crassulaceae</taxon>
        <taxon>Kalanchoe</taxon>
    </lineage>
</organism>
<proteinExistence type="predicted"/>
<evidence type="ECO:0000313" key="2">
    <source>
        <dbReference type="EnsemblPlants" id="Kaladp0082s0100.1.v1.1.CDS.1"/>
    </source>
</evidence>
<dbReference type="Gramene" id="Kaladp0082s0100.1.v1.1">
    <property type="protein sequence ID" value="Kaladp0082s0100.1.v1.1.CDS.1"/>
    <property type="gene ID" value="Kaladp0082s0100.v1.1"/>
</dbReference>
<keyword evidence="1" id="KW-1133">Transmembrane helix</keyword>
<protein>
    <submittedName>
        <fullName evidence="2">Uncharacterized protein</fullName>
    </submittedName>
</protein>
<sequence length="51" mass="5697">MGVIAVFLCALPIFFIHWQYRGVTTIVCVMFDTISAMIMCAYLAHNEGARA</sequence>
<dbReference type="Proteomes" id="UP000594263">
    <property type="component" value="Unplaced"/>
</dbReference>
<feature type="transmembrane region" description="Helical" evidence="1">
    <location>
        <begin position="25"/>
        <end position="44"/>
    </location>
</feature>
<name>A0A7N0UU80_KALFE</name>
<evidence type="ECO:0000313" key="3">
    <source>
        <dbReference type="Proteomes" id="UP000594263"/>
    </source>
</evidence>
<reference evidence="2" key="1">
    <citation type="submission" date="2021-01" db="UniProtKB">
        <authorList>
            <consortium name="EnsemblPlants"/>
        </authorList>
    </citation>
    <scope>IDENTIFICATION</scope>
</reference>